<gene>
    <name evidence="2" type="ORF">EDD60_103131</name>
</gene>
<dbReference type="Pfam" id="PF18953">
    <property type="entry name" value="SAP_new25"/>
    <property type="match status" value="1"/>
</dbReference>
<dbReference type="EMBL" id="SMCQ01000003">
    <property type="protein sequence ID" value="TCW01675.1"/>
    <property type="molecule type" value="Genomic_DNA"/>
</dbReference>
<evidence type="ECO:0000313" key="3">
    <source>
        <dbReference type="Proteomes" id="UP000295515"/>
    </source>
</evidence>
<sequence>MMIDDNQQRPQLDKSLDSQTFLNYYYLKEELVDFCKQNGLPTLGNKVDITKRIAYFLDTGEILSSSKPVNKTIVVEKICEESLIEENFKCSEKHRAFFKEKIGKSFSFQVPFQKWLKANAGKTYQDAINAYYQIQEEKKTKKTTIDKQFEYNTYIRDFFNDNQGKTLQEAILCWKYKKSKAGHHQYEKDDLKVLIKNEEDISFD</sequence>
<evidence type="ECO:0000313" key="2">
    <source>
        <dbReference type="EMBL" id="TCW01675.1"/>
    </source>
</evidence>
<dbReference type="Proteomes" id="UP000295515">
    <property type="component" value="Unassembled WGS sequence"/>
</dbReference>
<protein>
    <recommendedName>
        <fullName evidence="1">DUF6434 domain-containing protein</fullName>
    </recommendedName>
</protein>
<keyword evidence="3" id="KW-1185">Reference proteome</keyword>
<reference evidence="2 3" key="1">
    <citation type="submission" date="2019-03" db="EMBL/GenBank/DDBJ databases">
        <title>Genomic Encyclopedia of Type Strains, Phase IV (KMG-IV): sequencing the most valuable type-strain genomes for metagenomic binning, comparative biology and taxonomic classification.</title>
        <authorList>
            <person name="Goeker M."/>
        </authorList>
    </citation>
    <scope>NUCLEOTIDE SEQUENCE [LARGE SCALE GENOMIC DNA]</scope>
    <source>
        <strain evidence="2 3">DSM 29487</strain>
    </source>
</reference>
<dbReference type="GeneID" id="98914611"/>
<proteinExistence type="predicted"/>
<organism evidence="2 3">
    <name type="scientific">Longibaculum muris</name>
    <dbReference type="NCBI Taxonomy" id="1796628"/>
    <lineage>
        <taxon>Bacteria</taxon>
        <taxon>Bacillati</taxon>
        <taxon>Bacillota</taxon>
        <taxon>Erysipelotrichia</taxon>
        <taxon>Erysipelotrichales</taxon>
        <taxon>Coprobacillaceae</taxon>
        <taxon>Longibaculum</taxon>
    </lineage>
</organism>
<comment type="caution">
    <text evidence="2">The sequence shown here is derived from an EMBL/GenBank/DDBJ whole genome shotgun (WGS) entry which is preliminary data.</text>
</comment>
<evidence type="ECO:0000259" key="1">
    <source>
        <dbReference type="Pfam" id="PF20026"/>
    </source>
</evidence>
<dbReference type="AlphaFoldDB" id="A0A4R3Z7N6"/>
<dbReference type="RefSeq" id="WP_243646628.1">
    <property type="nucleotide sequence ID" value="NZ_JANKBF010000001.1"/>
</dbReference>
<dbReference type="Pfam" id="PF20026">
    <property type="entry name" value="DUF6434"/>
    <property type="match status" value="1"/>
</dbReference>
<dbReference type="InterPro" id="IPR045492">
    <property type="entry name" value="DUF6434"/>
</dbReference>
<feature type="domain" description="DUF6434" evidence="1">
    <location>
        <begin position="76"/>
        <end position="133"/>
    </location>
</feature>
<name>A0A4R3Z7N6_9FIRM</name>
<accession>A0A4R3Z7N6</accession>